<dbReference type="Pfam" id="PF11396">
    <property type="entry name" value="PepSY_like"/>
    <property type="match status" value="1"/>
</dbReference>
<dbReference type="EMBL" id="JACOOK010000007">
    <property type="protein sequence ID" value="MBC5617643.1"/>
    <property type="molecule type" value="Genomic_DNA"/>
</dbReference>
<protein>
    <submittedName>
        <fullName evidence="3">PepSY-like domain-containing protein</fullName>
    </submittedName>
</protein>
<dbReference type="InterPro" id="IPR021533">
    <property type="entry name" value="PepSY-like"/>
</dbReference>
<dbReference type="RefSeq" id="WP_118655348.1">
    <property type="nucleotide sequence ID" value="NZ_JACOOK010000007.1"/>
</dbReference>
<keyword evidence="1" id="KW-0732">Signal</keyword>
<organism evidence="3 4">
    <name type="scientific">Alistipes hominis</name>
    <dbReference type="NCBI Taxonomy" id="2763015"/>
    <lineage>
        <taxon>Bacteria</taxon>
        <taxon>Pseudomonadati</taxon>
        <taxon>Bacteroidota</taxon>
        <taxon>Bacteroidia</taxon>
        <taxon>Bacteroidales</taxon>
        <taxon>Rikenellaceae</taxon>
        <taxon>Alistipes</taxon>
    </lineage>
</organism>
<keyword evidence="4" id="KW-1185">Reference proteome</keyword>
<dbReference type="Gene3D" id="3.40.1420.30">
    <property type="match status" value="1"/>
</dbReference>
<reference evidence="3 4" key="1">
    <citation type="submission" date="2020-08" db="EMBL/GenBank/DDBJ databases">
        <title>Genome public.</title>
        <authorList>
            <person name="Liu C."/>
            <person name="Sun Q."/>
        </authorList>
    </citation>
    <scope>NUCLEOTIDE SEQUENCE [LARGE SCALE GENOMIC DNA]</scope>
    <source>
        <strain evidence="3 4">New-7</strain>
    </source>
</reference>
<gene>
    <name evidence="3" type="ORF">H8S08_11550</name>
</gene>
<evidence type="ECO:0000313" key="3">
    <source>
        <dbReference type="EMBL" id="MBC5617643.1"/>
    </source>
</evidence>
<comment type="caution">
    <text evidence="3">The sequence shown here is derived from an EMBL/GenBank/DDBJ whole genome shotgun (WGS) entry which is preliminary data.</text>
</comment>
<name>A0ABR7CPP1_9BACT</name>
<dbReference type="SUPFAM" id="SSF160574">
    <property type="entry name" value="BT0923-like"/>
    <property type="match status" value="1"/>
</dbReference>
<feature type="domain" description="Putative beta-lactamase-inhibitor-like PepSY-like" evidence="2">
    <location>
        <begin position="62"/>
        <end position="140"/>
    </location>
</feature>
<proteinExistence type="predicted"/>
<feature type="signal peptide" evidence="1">
    <location>
        <begin position="1"/>
        <end position="19"/>
    </location>
</feature>
<feature type="chain" id="PRO_5046814512" evidence="1">
    <location>
        <begin position="20"/>
        <end position="151"/>
    </location>
</feature>
<sequence length="151" mass="16852">MKKTLFVLLCLLISLTAARGGDKITTTNPERLPVQARKFLSEHFSDTRISIIKIEPKGSATTYDVLMENGVAVAFNHKGMWTEMDAKVGSVPQSAIPADILQYARDRFPGCEVQAAKRDGKNTEIKLSNRTELMFNAKGEPIDREKEPRDD</sequence>
<evidence type="ECO:0000256" key="1">
    <source>
        <dbReference type="SAM" id="SignalP"/>
    </source>
</evidence>
<accession>A0ABR7CPP1</accession>
<dbReference type="Proteomes" id="UP000636891">
    <property type="component" value="Unassembled WGS sequence"/>
</dbReference>
<evidence type="ECO:0000259" key="2">
    <source>
        <dbReference type="Pfam" id="PF11396"/>
    </source>
</evidence>
<evidence type="ECO:0000313" key="4">
    <source>
        <dbReference type="Proteomes" id="UP000636891"/>
    </source>
</evidence>